<reference evidence="2 3" key="1">
    <citation type="submission" date="2016-04" db="EMBL/GenBank/DDBJ databases">
        <authorList>
            <person name="Evans L.H."/>
            <person name="Alamgir A."/>
            <person name="Owens N."/>
            <person name="Weber N.D."/>
            <person name="Virtaneva K."/>
            <person name="Barbian K."/>
            <person name="Babar A."/>
            <person name="Rosenke K."/>
        </authorList>
    </citation>
    <scope>NUCLEOTIDE SEQUENCE [LARGE SCALE GENOMIC DNA]</scope>
    <source>
        <strain evidence="2">NIES-2108</strain>
    </source>
</reference>
<organism evidence="2 3">
    <name type="scientific">Nostoc punctiforme NIES-2108</name>
    <dbReference type="NCBI Taxonomy" id="1356359"/>
    <lineage>
        <taxon>Bacteria</taxon>
        <taxon>Bacillati</taxon>
        <taxon>Cyanobacteriota</taxon>
        <taxon>Cyanophyceae</taxon>
        <taxon>Nostocales</taxon>
        <taxon>Nostocaceae</taxon>
        <taxon>Nostoc</taxon>
    </lineage>
</organism>
<evidence type="ECO:0000259" key="1">
    <source>
        <dbReference type="Pfam" id="PF05685"/>
    </source>
</evidence>
<name>A0A367RJZ7_NOSPU</name>
<dbReference type="InterPro" id="IPR011335">
    <property type="entry name" value="Restrct_endonuc-II-like"/>
</dbReference>
<dbReference type="InterPro" id="IPR012296">
    <property type="entry name" value="Nuclease_put_TT1808"/>
</dbReference>
<dbReference type="Gene3D" id="3.90.1570.10">
    <property type="entry name" value="tt1808, chain A"/>
    <property type="match status" value="1"/>
</dbReference>
<dbReference type="PANTHER" id="PTHR35400">
    <property type="entry name" value="SLR1083 PROTEIN"/>
    <property type="match status" value="1"/>
</dbReference>
<dbReference type="Proteomes" id="UP000252085">
    <property type="component" value="Unassembled WGS sequence"/>
</dbReference>
<dbReference type="PANTHER" id="PTHR35400:SF3">
    <property type="entry name" value="SLL1072 PROTEIN"/>
    <property type="match status" value="1"/>
</dbReference>
<proteinExistence type="predicted"/>
<sequence length="242" mass="27242">MVATPKKMISVLPLENGDRLSRCEFERRYQAMPHLRKAELVEGVVYIMASPLRIKSHGEPHGNLIGWLWNYKTATPGLVLGIEPTVRLDPDNEPQPDAVLFIPGRQALISEDDYIQGAPELVIEVAASSAAIDLHDKKRTYRRNGVQEYIVWRTLDNQLDWFRLQADEYVSLPTDEQGIIRSQVFPGLWLLVPALLSGEMATVLSVLQAGLAATEHQEFMQKLNENNSLLPTTLPIQPNPEQ</sequence>
<accession>A0A367RJZ7</accession>
<dbReference type="InterPro" id="IPR008538">
    <property type="entry name" value="Uma2"/>
</dbReference>
<feature type="domain" description="Putative restriction endonuclease" evidence="1">
    <location>
        <begin position="28"/>
        <end position="191"/>
    </location>
</feature>
<gene>
    <name evidence="2" type="ORF">A6769_14905</name>
</gene>
<protein>
    <recommendedName>
        <fullName evidence="1">Putative restriction endonuclease domain-containing protein</fullName>
    </recommendedName>
</protein>
<dbReference type="AlphaFoldDB" id="A0A367RJZ7"/>
<evidence type="ECO:0000313" key="3">
    <source>
        <dbReference type="Proteomes" id="UP000252085"/>
    </source>
</evidence>
<dbReference type="EMBL" id="LXQE01000147">
    <property type="protein sequence ID" value="RCJ36888.1"/>
    <property type="molecule type" value="Genomic_DNA"/>
</dbReference>
<comment type="caution">
    <text evidence="2">The sequence shown here is derived from an EMBL/GenBank/DDBJ whole genome shotgun (WGS) entry which is preliminary data.</text>
</comment>
<dbReference type="CDD" id="cd06260">
    <property type="entry name" value="DUF820-like"/>
    <property type="match status" value="1"/>
</dbReference>
<dbReference type="SUPFAM" id="SSF52980">
    <property type="entry name" value="Restriction endonuclease-like"/>
    <property type="match status" value="1"/>
</dbReference>
<evidence type="ECO:0000313" key="2">
    <source>
        <dbReference type="EMBL" id="RCJ36888.1"/>
    </source>
</evidence>
<dbReference type="Pfam" id="PF05685">
    <property type="entry name" value="Uma2"/>
    <property type="match status" value="1"/>
</dbReference>